<dbReference type="RefSeq" id="WP_275822344.1">
    <property type="nucleotide sequence ID" value="NZ_JARHUD010000005.1"/>
</dbReference>
<dbReference type="Pfam" id="PF02518">
    <property type="entry name" value="HATPase_c"/>
    <property type="match status" value="1"/>
</dbReference>
<evidence type="ECO:0000256" key="7">
    <source>
        <dbReference type="ARBA" id="ARBA00022840"/>
    </source>
</evidence>
<keyword evidence="5" id="KW-0547">Nucleotide-binding</keyword>
<feature type="domain" description="Histidine kinase" evidence="9">
    <location>
        <begin position="156"/>
        <end position="375"/>
    </location>
</feature>
<gene>
    <name evidence="11" type="ORF">P2G67_09340</name>
</gene>
<dbReference type="SUPFAM" id="SSF47384">
    <property type="entry name" value="Homodimeric domain of signal transducing histidine kinase"/>
    <property type="match status" value="1"/>
</dbReference>
<evidence type="ECO:0000256" key="3">
    <source>
        <dbReference type="ARBA" id="ARBA00022553"/>
    </source>
</evidence>
<dbReference type="Pfam" id="PF00512">
    <property type="entry name" value="HisKA"/>
    <property type="match status" value="1"/>
</dbReference>
<dbReference type="InterPro" id="IPR035965">
    <property type="entry name" value="PAS-like_dom_sf"/>
</dbReference>
<dbReference type="EC" id="2.7.13.3" evidence="2"/>
<dbReference type="InterPro" id="IPR036097">
    <property type="entry name" value="HisK_dim/P_sf"/>
</dbReference>
<dbReference type="PROSITE" id="PS50112">
    <property type="entry name" value="PAS"/>
    <property type="match status" value="1"/>
</dbReference>
<dbReference type="SUPFAM" id="SSF55785">
    <property type="entry name" value="PYP-like sensor domain (PAS domain)"/>
    <property type="match status" value="1"/>
</dbReference>
<name>A0ABT5YMX0_9PROT</name>
<dbReference type="GO" id="GO:0005524">
    <property type="term" value="F:ATP binding"/>
    <property type="evidence" value="ECO:0007669"/>
    <property type="project" value="UniProtKB-KW"/>
</dbReference>
<evidence type="ECO:0000256" key="4">
    <source>
        <dbReference type="ARBA" id="ARBA00022679"/>
    </source>
</evidence>
<keyword evidence="7 11" id="KW-0067">ATP-binding</keyword>
<evidence type="ECO:0000259" key="9">
    <source>
        <dbReference type="PROSITE" id="PS50109"/>
    </source>
</evidence>
<evidence type="ECO:0000313" key="11">
    <source>
        <dbReference type="EMBL" id="MDF2096177.1"/>
    </source>
</evidence>
<dbReference type="InterPro" id="IPR013767">
    <property type="entry name" value="PAS_fold"/>
</dbReference>
<evidence type="ECO:0000256" key="2">
    <source>
        <dbReference type="ARBA" id="ARBA00012438"/>
    </source>
</evidence>
<dbReference type="PANTHER" id="PTHR43065">
    <property type="entry name" value="SENSOR HISTIDINE KINASE"/>
    <property type="match status" value="1"/>
</dbReference>
<dbReference type="InterPro" id="IPR000014">
    <property type="entry name" value="PAS"/>
</dbReference>
<dbReference type="InterPro" id="IPR003661">
    <property type="entry name" value="HisK_dim/P_dom"/>
</dbReference>
<keyword evidence="3" id="KW-0597">Phosphoprotein</keyword>
<dbReference type="Pfam" id="PF00989">
    <property type="entry name" value="PAS"/>
    <property type="match status" value="1"/>
</dbReference>
<dbReference type="EMBL" id="JARHUD010000005">
    <property type="protein sequence ID" value="MDF2096177.1"/>
    <property type="molecule type" value="Genomic_DNA"/>
</dbReference>
<dbReference type="InterPro" id="IPR003594">
    <property type="entry name" value="HATPase_dom"/>
</dbReference>
<dbReference type="SMART" id="SM00091">
    <property type="entry name" value="PAS"/>
    <property type="match status" value="1"/>
</dbReference>
<dbReference type="PRINTS" id="PR00344">
    <property type="entry name" value="BCTRLSENSOR"/>
</dbReference>
<evidence type="ECO:0000259" key="10">
    <source>
        <dbReference type="PROSITE" id="PS50112"/>
    </source>
</evidence>
<reference evidence="11 12" key="1">
    <citation type="submission" date="2023-03" db="EMBL/GenBank/DDBJ databases">
        <title>Fodinicurvata sp. CAU 1616 isolated from sea sendiment.</title>
        <authorList>
            <person name="Kim W."/>
        </authorList>
    </citation>
    <scope>NUCLEOTIDE SEQUENCE [LARGE SCALE GENOMIC DNA]</scope>
    <source>
        <strain evidence="11 12">CAU 1616</strain>
    </source>
</reference>
<organism evidence="11 12">
    <name type="scientific">Aquibaculum arenosum</name>
    <dbReference type="NCBI Taxonomy" id="3032591"/>
    <lineage>
        <taxon>Bacteria</taxon>
        <taxon>Pseudomonadati</taxon>
        <taxon>Pseudomonadota</taxon>
        <taxon>Alphaproteobacteria</taxon>
        <taxon>Rhodospirillales</taxon>
        <taxon>Rhodovibrionaceae</taxon>
        <taxon>Aquibaculum</taxon>
    </lineage>
</organism>
<proteinExistence type="predicted"/>
<feature type="domain" description="PAS" evidence="10">
    <location>
        <begin position="22"/>
        <end position="76"/>
    </location>
</feature>
<dbReference type="Gene3D" id="3.30.450.20">
    <property type="entry name" value="PAS domain"/>
    <property type="match status" value="1"/>
</dbReference>
<dbReference type="PANTHER" id="PTHR43065:SF10">
    <property type="entry name" value="PEROXIDE STRESS-ACTIVATED HISTIDINE KINASE MAK3"/>
    <property type="match status" value="1"/>
</dbReference>
<comment type="caution">
    <text evidence="11">The sequence shown here is derived from an EMBL/GenBank/DDBJ whole genome shotgun (WGS) entry which is preliminary data.</text>
</comment>
<comment type="catalytic activity">
    <reaction evidence="1">
        <text>ATP + protein L-histidine = ADP + protein N-phospho-L-histidine.</text>
        <dbReference type="EC" id="2.7.13.3"/>
    </reaction>
</comment>
<protein>
    <recommendedName>
        <fullName evidence="2">histidine kinase</fullName>
        <ecNumber evidence="2">2.7.13.3</ecNumber>
    </recommendedName>
</protein>
<accession>A0ABT5YMX0</accession>
<evidence type="ECO:0000256" key="6">
    <source>
        <dbReference type="ARBA" id="ARBA00022777"/>
    </source>
</evidence>
<evidence type="ECO:0000256" key="5">
    <source>
        <dbReference type="ARBA" id="ARBA00022741"/>
    </source>
</evidence>
<dbReference type="Proteomes" id="UP001215503">
    <property type="component" value="Unassembled WGS sequence"/>
</dbReference>
<keyword evidence="12" id="KW-1185">Reference proteome</keyword>
<dbReference type="InterPro" id="IPR004358">
    <property type="entry name" value="Sig_transdc_His_kin-like_C"/>
</dbReference>
<keyword evidence="6" id="KW-0418">Kinase</keyword>
<keyword evidence="8" id="KW-0902">Two-component regulatory system</keyword>
<dbReference type="SUPFAM" id="SSF55874">
    <property type="entry name" value="ATPase domain of HSP90 chaperone/DNA topoisomerase II/histidine kinase"/>
    <property type="match status" value="1"/>
</dbReference>
<dbReference type="InterPro" id="IPR005467">
    <property type="entry name" value="His_kinase_dom"/>
</dbReference>
<evidence type="ECO:0000256" key="1">
    <source>
        <dbReference type="ARBA" id="ARBA00000085"/>
    </source>
</evidence>
<dbReference type="SMART" id="SM00388">
    <property type="entry name" value="HisKA"/>
    <property type="match status" value="1"/>
</dbReference>
<sequence>MAPQQSNSIREGADAIQNAAAEAPDAAAVLSALGKPVFLLDAENSFLYANLAAEQFLGVSSAVLRTRSLAYFLPDDSPLCALIDQVRHAGYSVFEFDVTLESPRIGLHVVSAEVTPLPERPECVVVALEERTMARRMEHQQVHRNAARSITAVAAMLAHEVKNPLSGIRGAAQLLELSADDSERTLTRLICEETDRIVALVDRMETFSDNRPVERTAVNIHEVLGRVRKIVEHGAGQHVRFIEDYDPSLPPVYGNRDLLIQAILNLVKNAAEATAETANAEITLSTRYQQGVRLAVPGTASRVDLPLVASIKDNGPGIPESLQSHLFEPFIGNKAQGKGLGLALVAKIVDDHGGVIEFESEPRRTLFNLMLPKAE</sequence>
<dbReference type="SMART" id="SM00387">
    <property type="entry name" value="HATPase_c"/>
    <property type="match status" value="1"/>
</dbReference>
<dbReference type="CDD" id="cd00130">
    <property type="entry name" value="PAS"/>
    <property type="match status" value="1"/>
</dbReference>
<evidence type="ECO:0000313" key="12">
    <source>
        <dbReference type="Proteomes" id="UP001215503"/>
    </source>
</evidence>
<evidence type="ECO:0000256" key="8">
    <source>
        <dbReference type="ARBA" id="ARBA00023012"/>
    </source>
</evidence>
<dbReference type="Gene3D" id="1.10.287.130">
    <property type="match status" value="1"/>
</dbReference>
<dbReference type="PROSITE" id="PS50109">
    <property type="entry name" value="HIS_KIN"/>
    <property type="match status" value="1"/>
</dbReference>
<dbReference type="CDD" id="cd00082">
    <property type="entry name" value="HisKA"/>
    <property type="match status" value="1"/>
</dbReference>
<keyword evidence="4" id="KW-0808">Transferase</keyword>
<dbReference type="Gene3D" id="3.30.565.10">
    <property type="entry name" value="Histidine kinase-like ATPase, C-terminal domain"/>
    <property type="match status" value="1"/>
</dbReference>
<dbReference type="InterPro" id="IPR036890">
    <property type="entry name" value="HATPase_C_sf"/>
</dbReference>